<dbReference type="EMBL" id="WNLA01000002">
    <property type="protein sequence ID" value="MTW01588.1"/>
    <property type="molecule type" value="Genomic_DNA"/>
</dbReference>
<dbReference type="Proteomes" id="UP000484015">
    <property type="component" value="Unassembled WGS sequence"/>
</dbReference>
<proteinExistence type="predicted"/>
<sequence length="107" mass="11688">MNNPSSKFRGIAIFFKILCFIGMSISGWMLATHGFDWTMLLLLLSTAGMISESNERIASMLGRDVRKVLSNIRQGKAAESSTESRILGAMTVVALLCLIVSAIYSLL</sequence>
<reference evidence="2 3" key="1">
    <citation type="submission" date="2019-11" db="EMBL/GenBank/DDBJ databases">
        <title>Type strains purchased from KCTC, JCM and DSMZ.</title>
        <authorList>
            <person name="Lu H."/>
        </authorList>
    </citation>
    <scope>NUCLEOTIDE SEQUENCE [LARGE SCALE GENOMIC DNA]</scope>
    <source>
        <strain evidence="2 3">KCTC 42409</strain>
    </source>
</reference>
<feature type="transmembrane region" description="Helical" evidence="1">
    <location>
        <begin position="86"/>
        <end position="106"/>
    </location>
</feature>
<comment type="caution">
    <text evidence="2">The sequence shown here is derived from an EMBL/GenBank/DDBJ whole genome shotgun (WGS) entry which is preliminary data.</text>
</comment>
<feature type="transmembrane region" description="Helical" evidence="1">
    <location>
        <begin position="12"/>
        <end position="31"/>
    </location>
</feature>
<keyword evidence="1" id="KW-0812">Transmembrane</keyword>
<evidence type="ECO:0000256" key="1">
    <source>
        <dbReference type="SAM" id="Phobius"/>
    </source>
</evidence>
<accession>A0A6L6PX95</accession>
<protein>
    <submittedName>
        <fullName evidence="2">Uncharacterized protein</fullName>
    </submittedName>
</protein>
<dbReference type="RefSeq" id="WP_155437976.1">
    <property type="nucleotide sequence ID" value="NZ_WNLA01000002.1"/>
</dbReference>
<dbReference type="OrthoDB" id="8778217at2"/>
<dbReference type="AlphaFoldDB" id="A0A6L6PX95"/>
<gene>
    <name evidence="2" type="ORF">GM668_05745</name>
</gene>
<name>A0A6L6PX95_9BURK</name>
<organism evidence="2 3">
    <name type="scientific">Pseudoduganella ginsengisoli</name>
    <dbReference type="NCBI Taxonomy" id="1462440"/>
    <lineage>
        <taxon>Bacteria</taxon>
        <taxon>Pseudomonadati</taxon>
        <taxon>Pseudomonadota</taxon>
        <taxon>Betaproteobacteria</taxon>
        <taxon>Burkholderiales</taxon>
        <taxon>Oxalobacteraceae</taxon>
        <taxon>Telluria group</taxon>
        <taxon>Pseudoduganella</taxon>
    </lineage>
</organism>
<keyword evidence="1" id="KW-0472">Membrane</keyword>
<evidence type="ECO:0000313" key="3">
    <source>
        <dbReference type="Proteomes" id="UP000484015"/>
    </source>
</evidence>
<keyword evidence="1" id="KW-1133">Transmembrane helix</keyword>
<evidence type="ECO:0000313" key="2">
    <source>
        <dbReference type="EMBL" id="MTW01588.1"/>
    </source>
</evidence>
<keyword evidence="3" id="KW-1185">Reference proteome</keyword>